<dbReference type="InterPro" id="IPR009964">
    <property type="entry name" value="DUF1491"/>
</dbReference>
<evidence type="ECO:0008006" key="3">
    <source>
        <dbReference type="Google" id="ProtNLM"/>
    </source>
</evidence>
<dbReference type="EMBL" id="JACHNY010000004">
    <property type="protein sequence ID" value="MBB4618299.1"/>
    <property type="molecule type" value="Genomic_DNA"/>
</dbReference>
<evidence type="ECO:0000313" key="2">
    <source>
        <dbReference type="Proteomes" id="UP000574769"/>
    </source>
</evidence>
<sequence length="109" mass="11831">MTDGRLPTHLLVGALLRRANDGGGMGMVLAKGDAQGGGILIVAAEPGAPERLLERALDLDGKPILRNVTPNDDLTGYWRRRRDRDRDLWVIELTVAGVERFIADTVASN</sequence>
<evidence type="ECO:0000313" key="1">
    <source>
        <dbReference type="EMBL" id="MBB4618299.1"/>
    </source>
</evidence>
<dbReference type="RefSeq" id="WP_184114910.1">
    <property type="nucleotide sequence ID" value="NZ_JACHNY010000004.1"/>
</dbReference>
<dbReference type="Proteomes" id="UP000574769">
    <property type="component" value="Unassembled WGS sequence"/>
</dbReference>
<reference evidence="1 2" key="1">
    <citation type="submission" date="2020-08" db="EMBL/GenBank/DDBJ databases">
        <title>Genomic Encyclopedia of Type Strains, Phase IV (KMG-IV): sequencing the most valuable type-strain genomes for metagenomic binning, comparative biology and taxonomic classification.</title>
        <authorList>
            <person name="Goeker M."/>
        </authorList>
    </citation>
    <scope>NUCLEOTIDE SEQUENCE [LARGE SCALE GENOMIC DNA]</scope>
    <source>
        <strain evidence="1 2">DSM 15867</strain>
    </source>
</reference>
<accession>A0A7W7ALD2</accession>
<dbReference type="Gene3D" id="3.40.1530.20">
    <property type="entry name" value="Protein of unknown function (DUF1491)"/>
    <property type="match status" value="1"/>
</dbReference>
<name>A0A7W7ALD2_9SPHN</name>
<gene>
    <name evidence="1" type="ORF">GGQ96_002435</name>
</gene>
<keyword evidence="2" id="KW-1185">Reference proteome</keyword>
<protein>
    <recommendedName>
        <fullName evidence="3">DUF1491 family protein</fullName>
    </recommendedName>
</protein>
<organism evidence="1 2">
    <name type="scientific">Sphingomonas abaci</name>
    <dbReference type="NCBI Taxonomy" id="237611"/>
    <lineage>
        <taxon>Bacteria</taxon>
        <taxon>Pseudomonadati</taxon>
        <taxon>Pseudomonadota</taxon>
        <taxon>Alphaproteobacteria</taxon>
        <taxon>Sphingomonadales</taxon>
        <taxon>Sphingomonadaceae</taxon>
        <taxon>Sphingomonas</taxon>
    </lineage>
</organism>
<dbReference type="Pfam" id="PF07372">
    <property type="entry name" value="DUF1491"/>
    <property type="match status" value="1"/>
</dbReference>
<comment type="caution">
    <text evidence="1">The sequence shown here is derived from an EMBL/GenBank/DDBJ whole genome shotgun (WGS) entry which is preliminary data.</text>
</comment>
<dbReference type="AlphaFoldDB" id="A0A7W7ALD2"/>
<proteinExistence type="predicted"/>